<dbReference type="InterPro" id="IPR012347">
    <property type="entry name" value="Ferritin-like"/>
</dbReference>
<dbReference type="PANTHER" id="PTHR43865:SF1">
    <property type="entry name" value="RUBRERYTHRIN-RELATED"/>
    <property type="match status" value="1"/>
</dbReference>
<dbReference type="NCBIfam" id="NF045767">
    <property type="entry name" value="RuberyRbr"/>
    <property type="match status" value="1"/>
</dbReference>
<keyword evidence="5" id="KW-0408">Iron</keyword>
<dbReference type="InterPro" id="IPR009040">
    <property type="entry name" value="Ferritin-like_diiron"/>
</dbReference>
<dbReference type="FunFam" id="2.20.28.10:FF:000018">
    <property type="entry name" value="Rubrerythrin"/>
    <property type="match status" value="1"/>
</dbReference>
<comment type="cofactor">
    <cofactor evidence="1">
        <name>Fe(3+)</name>
        <dbReference type="ChEBI" id="CHEBI:29034"/>
    </cofactor>
</comment>
<sequence>MELKGTQTEKNLLKAFAGESQARNRYTYFAGQAEKEGLVQMAAIFRETADQEREHAKRFFGFLDGGEVEITASYPAGKVGKTDENLLAAAQGEEHEWQTLYPAFAKTAREEGLERVALAFEAICKAEKRHAERYRALLETLNQGEVFKRGNSVIWRCRNCGYIEEGPEAPKVCPACLHPQAHFEVPAGLLAL</sequence>
<keyword evidence="4" id="KW-0249">Electron transport</keyword>
<proteinExistence type="predicted"/>
<reference evidence="11 12" key="1">
    <citation type="journal article" date="2016" name="Nat. Commun.">
        <title>Thousands of microbial genomes shed light on interconnected biogeochemical processes in an aquifer system.</title>
        <authorList>
            <person name="Anantharaman K."/>
            <person name="Brown C.T."/>
            <person name="Hug L.A."/>
            <person name="Sharon I."/>
            <person name="Castelle C.J."/>
            <person name="Probst A.J."/>
            <person name="Thomas B.C."/>
            <person name="Singh A."/>
            <person name="Wilkins M.J."/>
            <person name="Karaoz U."/>
            <person name="Brodie E.L."/>
            <person name="Williams K.H."/>
            <person name="Hubbard S.S."/>
            <person name="Banfield J.F."/>
        </authorList>
    </citation>
    <scope>NUCLEOTIDE SEQUENCE [LARGE SCALE GENOMIC DNA]</scope>
</reference>
<dbReference type="InterPro" id="IPR003251">
    <property type="entry name" value="Rr_diiron-bd_dom"/>
</dbReference>
<dbReference type="InterPro" id="IPR024934">
    <property type="entry name" value="Rubredoxin-like_dom"/>
</dbReference>
<dbReference type="PROSITE" id="PS50903">
    <property type="entry name" value="RUBREDOXIN_LIKE"/>
    <property type="match status" value="1"/>
</dbReference>
<evidence type="ECO:0000259" key="9">
    <source>
        <dbReference type="PROSITE" id="PS50903"/>
    </source>
</evidence>
<dbReference type="GO" id="GO:0016491">
    <property type="term" value="F:oxidoreductase activity"/>
    <property type="evidence" value="ECO:0007669"/>
    <property type="project" value="InterPro"/>
</dbReference>
<dbReference type="Gene3D" id="1.20.1260.10">
    <property type="match status" value="1"/>
</dbReference>
<dbReference type="CDD" id="cd01041">
    <property type="entry name" value="Rubrerythrin"/>
    <property type="match status" value="1"/>
</dbReference>
<dbReference type="AlphaFoldDB" id="A0A1F6GQZ5"/>
<gene>
    <name evidence="11" type="ORF">A2557_10380</name>
</gene>
<evidence type="ECO:0000259" key="10">
    <source>
        <dbReference type="PROSITE" id="PS50905"/>
    </source>
</evidence>
<dbReference type="Pfam" id="PF21349">
    <property type="entry name" value="RUBY_RBDX"/>
    <property type="match status" value="1"/>
</dbReference>
<evidence type="ECO:0000256" key="5">
    <source>
        <dbReference type="ARBA" id="ARBA00023004"/>
    </source>
</evidence>
<evidence type="ECO:0000256" key="2">
    <source>
        <dbReference type="ARBA" id="ARBA00022448"/>
    </source>
</evidence>
<evidence type="ECO:0000256" key="4">
    <source>
        <dbReference type="ARBA" id="ARBA00022982"/>
    </source>
</evidence>
<feature type="domain" description="Ferritin-like diiron" evidence="10">
    <location>
        <begin position="2"/>
        <end position="145"/>
    </location>
</feature>
<comment type="caution">
    <text evidence="11">The sequence shown here is derived from an EMBL/GenBank/DDBJ whole genome shotgun (WGS) entry which is preliminary data.</text>
</comment>
<evidence type="ECO:0000313" key="12">
    <source>
        <dbReference type="Proteomes" id="UP000177583"/>
    </source>
</evidence>
<keyword evidence="3" id="KW-0479">Metal-binding</keyword>
<dbReference type="PROSITE" id="PS50905">
    <property type="entry name" value="FERRITIN_LIKE"/>
    <property type="match status" value="1"/>
</dbReference>
<evidence type="ECO:0000256" key="7">
    <source>
        <dbReference type="ARBA" id="ARBA00063441"/>
    </source>
</evidence>
<dbReference type="GO" id="GO:0005506">
    <property type="term" value="F:iron ion binding"/>
    <property type="evidence" value="ECO:0007669"/>
    <property type="project" value="InterPro"/>
</dbReference>
<dbReference type="PANTHER" id="PTHR43865">
    <property type="entry name" value="RUBRERYTHRIN-RELATED"/>
    <property type="match status" value="1"/>
</dbReference>
<dbReference type="SUPFAM" id="SSF57802">
    <property type="entry name" value="Rubredoxin-like"/>
    <property type="match status" value="1"/>
</dbReference>
<dbReference type="EMBL" id="MFNF01000045">
    <property type="protein sequence ID" value="OGH00532.1"/>
    <property type="molecule type" value="Genomic_DNA"/>
</dbReference>
<dbReference type="SUPFAM" id="SSF47240">
    <property type="entry name" value="Ferritin-like"/>
    <property type="match status" value="1"/>
</dbReference>
<dbReference type="Pfam" id="PF02915">
    <property type="entry name" value="Rubrerythrin"/>
    <property type="match status" value="1"/>
</dbReference>
<evidence type="ECO:0000256" key="6">
    <source>
        <dbReference type="ARBA" id="ARBA00055868"/>
    </source>
</evidence>
<comment type="function">
    <text evidence="6">May provide oxidative stress protection via catalytic reduction of intracellular hydrogen peroxide.</text>
</comment>
<evidence type="ECO:0000256" key="3">
    <source>
        <dbReference type="ARBA" id="ARBA00022723"/>
    </source>
</evidence>
<comment type="subunit">
    <text evidence="7">Homodimer. Possesses two rubredoxin-like centers and two non-sulfur oxo-bridged di-iron centers per dimer.</text>
</comment>
<evidence type="ECO:0000256" key="1">
    <source>
        <dbReference type="ARBA" id="ARBA00001965"/>
    </source>
</evidence>
<feature type="domain" description="Rubredoxin-like" evidence="9">
    <location>
        <begin position="152"/>
        <end position="186"/>
    </location>
</feature>
<evidence type="ECO:0000256" key="8">
    <source>
        <dbReference type="ARBA" id="ARBA00069213"/>
    </source>
</evidence>
<dbReference type="CDD" id="cd00729">
    <property type="entry name" value="rubredoxin_SM"/>
    <property type="match status" value="1"/>
</dbReference>
<accession>A0A1F6GQZ5</accession>
<dbReference type="InterPro" id="IPR052364">
    <property type="entry name" value="Rubrerythrin"/>
</dbReference>
<dbReference type="InterPro" id="IPR048574">
    <property type="entry name" value="RUBY_RBDX"/>
</dbReference>
<name>A0A1F6GQZ5_9PROT</name>
<keyword evidence="2" id="KW-0813">Transport</keyword>
<evidence type="ECO:0000313" key="11">
    <source>
        <dbReference type="EMBL" id="OGH00532.1"/>
    </source>
</evidence>
<dbReference type="Proteomes" id="UP000177583">
    <property type="component" value="Unassembled WGS sequence"/>
</dbReference>
<organism evidence="11 12">
    <name type="scientific">Candidatus Lambdaproteobacteria bacterium RIFOXYD2_FULL_56_26</name>
    <dbReference type="NCBI Taxonomy" id="1817773"/>
    <lineage>
        <taxon>Bacteria</taxon>
        <taxon>Pseudomonadati</taxon>
        <taxon>Pseudomonadota</taxon>
        <taxon>Candidatus Lambdaproteobacteria</taxon>
    </lineage>
</organism>
<protein>
    <recommendedName>
        <fullName evidence="8">Rubrerythrin</fullName>
    </recommendedName>
</protein>
<dbReference type="Gene3D" id="2.20.28.10">
    <property type="match status" value="1"/>
</dbReference>
<dbReference type="InterPro" id="IPR009078">
    <property type="entry name" value="Ferritin-like_SF"/>
</dbReference>